<proteinExistence type="predicted"/>
<protein>
    <submittedName>
        <fullName evidence="1">Uncharacterized protein</fullName>
    </submittedName>
</protein>
<comment type="caution">
    <text evidence="1">The sequence shown here is derived from an EMBL/GenBank/DDBJ whole genome shotgun (WGS) entry which is preliminary data.</text>
</comment>
<evidence type="ECO:0000313" key="2">
    <source>
        <dbReference type="Proteomes" id="UP000485058"/>
    </source>
</evidence>
<dbReference type="AlphaFoldDB" id="A0A699YL17"/>
<gene>
    <name evidence="1" type="ORF">HaLaN_01338</name>
</gene>
<evidence type="ECO:0000313" key="1">
    <source>
        <dbReference type="EMBL" id="GFH06669.1"/>
    </source>
</evidence>
<dbReference type="EMBL" id="BLLF01000050">
    <property type="protein sequence ID" value="GFH06669.1"/>
    <property type="molecule type" value="Genomic_DNA"/>
</dbReference>
<keyword evidence="2" id="KW-1185">Reference proteome</keyword>
<organism evidence="1 2">
    <name type="scientific">Haematococcus lacustris</name>
    <name type="common">Green alga</name>
    <name type="synonym">Haematococcus pluvialis</name>
    <dbReference type="NCBI Taxonomy" id="44745"/>
    <lineage>
        <taxon>Eukaryota</taxon>
        <taxon>Viridiplantae</taxon>
        <taxon>Chlorophyta</taxon>
        <taxon>core chlorophytes</taxon>
        <taxon>Chlorophyceae</taxon>
        <taxon>CS clade</taxon>
        <taxon>Chlamydomonadales</taxon>
        <taxon>Haematococcaceae</taxon>
        <taxon>Haematococcus</taxon>
    </lineage>
</organism>
<reference evidence="1 2" key="1">
    <citation type="submission" date="2020-02" db="EMBL/GenBank/DDBJ databases">
        <title>Draft genome sequence of Haematococcus lacustris strain NIES-144.</title>
        <authorList>
            <person name="Morimoto D."/>
            <person name="Nakagawa S."/>
            <person name="Yoshida T."/>
            <person name="Sawayama S."/>
        </authorList>
    </citation>
    <scope>NUCLEOTIDE SEQUENCE [LARGE SCALE GENOMIC DNA]</scope>
    <source>
        <strain evidence="1 2">NIES-144</strain>
    </source>
</reference>
<sequence>MIRIIAGGCMAKLRFANGIQSVACRCPVKTTERLYPIQLTTTSQPHLRQSGLVISLGSVSVLHNERARALYRVRQWPAFAARTHPDACSPASSASPATQWPCWGWGRKSTTSVTKLRPSVASSL</sequence>
<dbReference type="Proteomes" id="UP000485058">
    <property type="component" value="Unassembled WGS sequence"/>
</dbReference>
<name>A0A699YL17_HAELA</name>
<accession>A0A699YL17</accession>